<keyword evidence="3" id="KW-1185">Reference proteome</keyword>
<dbReference type="AlphaFoldDB" id="A0AAD3CW55"/>
<dbReference type="EMBL" id="BLLK01000045">
    <property type="protein sequence ID" value="GFH51689.1"/>
    <property type="molecule type" value="Genomic_DNA"/>
</dbReference>
<feature type="coiled-coil region" evidence="1">
    <location>
        <begin position="534"/>
        <end position="596"/>
    </location>
</feature>
<accession>A0AAD3CW55</accession>
<keyword evidence="1" id="KW-0175">Coiled coil</keyword>
<evidence type="ECO:0000256" key="1">
    <source>
        <dbReference type="SAM" id="Coils"/>
    </source>
</evidence>
<reference evidence="2 3" key="1">
    <citation type="journal article" date="2021" name="Sci. Rep.">
        <title>The genome of the diatom Chaetoceros tenuissimus carries an ancient integrated fragment of an extant virus.</title>
        <authorList>
            <person name="Hongo Y."/>
            <person name="Kimura K."/>
            <person name="Takaki Y."/>
            <person name="Yoshida Y."/>
            <person name="Baba S."/>
            <person name="Kobayashi G."/>
            <person name="Nagasaki K."/>
            <person name="Hano T."/>
            <person name="Tomaru Y."/>
        </authorList>
    </citation>
    <scope>NUCLEOTIDE SEQUENCE [LARGE SCALE GENOMIC DNA]</scope>
    <source>
        <strain evidence="2 3">NIES-3715</strain>
    </source>
</reference>
<comment type="caution">
    <text evidence="2">The sequence shown here is derived from an EMBL/GenBank/DDBJ whole genome shotgun (WGS) entry which is preliminary data.</text>
</comment>
<evidence type="ECO:0000313" key="3">
    <source>
        <dbReference type="Proteomes" id="UP001054902"/>
    </source>
</evidence>
<proteinExistence type="predicted"/>
<dbReference type="Proteomes" id="UP001054902">
    <property type="component" value="Unassembled WGS sequence"/>
</dbReference>
<evidence type="ECO:0000313" key="2">
    <source>
        <dbReference type="EMBL" id="GFH51689.1"/>
    </source>
</evidence>
<name>A0AAD3CW55_9STRA</name>
<sequence>MDSQLNDLRLRLQQRNALLDIIRKAYHRDVIVVRECLLALKNGVDPKELKPEDIDLRSIPSIDLRTSQGFHLFSPEECELTIKSCFHCGGRYELTHYESSRYMQLMQCCERLKERERHLDGKLVESNQRIEDGKIILLKQECEALEEQNRLHEEIEKLNLSVADRDALYKLCNEQAEKISELEEVASLKIQLEATLEQITTDLKEACAKNSFLEEQADELSGQKGKLEIQCQMGLQREHALNNRLQHLHDSNQEMLTTIATLETLENQLQEEVQSSRVELRRQDGVIRIANENIANLQTKLNHTIQERDNTVSKFENTISTMNQEIQELQQQLQLKNLEFDKYRNDAEKMLKVKQEEESIRIAKDEEEKKNLKIHIGSLQNLCLSHIQGLYEQCLDQERILKREGANPKSSSIHQKPKTSSAFEVVEERLLREVASTSIEWKTLISDDKARRSVLGNLNNRVLMNIGYIDCTIQRLHKRHSNEMKRTKIGHDQVLKDTTENFSYMIQELEFALEEKASALREFASKYQEKDKLLTKSETKVACIEKELESAVKQSLQLRNDLIGTKDTLEKTKDSLQRTTNQLSNSNTQVEGLKADVIDRDETLAHLESLLQSTAERFSKQLEEERLRLETNVEVGIQVKPPT</sequence>
<feature type="coiled-coil region" evidence="1">
    <location>
        <begin position="189"/>
        <end position="382"/>
    </location>
</feature>
<protein>
    <submittedName>
        <fullName evidence="2">Uncharacterized protein</fullName>
    </submittedName>
</protein>
<gene>
    <name evidence="2" type="ORF">CTEN210_08165</name>
</gene>
<organism evidence="2 3">
    <name type="scientific">Chaetoceros tenuissimus</name>
    <dbReference type="NCBI Taxonomy" id="426638"/>
    <lineage>
        <taxon>Eukaryota</taxon>
        <taxon>Sar</taxon>
        <taxon>Stramenopiles</taxon>
        <taxon>Ochrophyta</taxon>
        <taxon>Bacillariophyta</taxon>
        <taxon>Coscinodiscophyceae</taxon>
        <taxon>Chaetocerotophycidae</taxon>
        <taxon>Chaetocerotales</taxon>
        <taxon>Chaetocerotaceae</taxon>
        <taxon>Chaetoceros</taxon>
    </lineage>
</organism>